<dbReference type="InterPro" id="IPR012902">
    <property type="entry name" value="N_methyl_site"/>
</dbReference>
<organism evidence="2 3">
    <name type="scientific">Candidatus Danuiimicrobium aquiferis</name>
    <dbReference type="NCBI Taxonomy" id="1801832"/>
    <lineage>
        <taxon>Bacteria</taxon>
        <taxon>Pseudomonadati</taxon>
        <taxon>Candidatus Omnitrophota</taxon>
        <taxon>Candidatus Danuiimicrobium</taxon>
    </lineage>
</organism>
<proteinExistence type="predicted"/>
<protein>
    <recommendedName>
        <fullName evidence="4">Prepilin-type N-terminal cleavage/methylation domain-containing protein</fullName>
    </recommendedName>
</protein>
<dbReference type="Pfam" id="PF07963">
    <property type="entry name" value="N_methyl"/>
    <property type="match status" value="1"/>
</dbReference>
<reference evidence="2 3" key="1">
    <citation type="journal article" date="2016" name="Nat. Commun.">
        <title>Thousands of microbial genomes shed light on interconnected biogeochemical processes in an aquifer system.</title>
        <authorList>
            <person name="Anantharaman K."/>
            <person name="Brown C.T."/>
            <person name="Hug L.A."/>
            <person name="Sharon I."/>
            <person name="Castelle C.J."/>
            <person name="Probst A.J."/>
            <person name="Thomas B.C."/>
            <person name="Singh A."/>
            <person name="Wilkins M.J."/>
            <person name="Karaoz U."/>
            <person name="Brodie E.L."/>
            <person name="Williams K.H."/>
            <person name="Hubbard S.S."/>
            <person name="Banfield J.F."/>
        </authorList>
    </citation>
    <scope>NUCLEOTIDE SEQUENCE [LARGE SCALE GENOMIC DNA]</scope>
</reference>
<dbReference type="EMBL" id="MHFR01000003">
    <property type="protein sequence ID" value="OGW99583.1"/>
    <property type="molecule type" value="Genomic_DNA"/>
</dbReference>
<keyword evidence="1" id="KW-1133">Transmembrane helix</keyword>
<evidence type="ECO:0000256" key="1">
    <source>
        <dbReference type="SAM" id="Phobius"/>
    </source>
</evidence>
<name>A0A1G1L356_9BACT</name>
<keyword evidence="1" id="KW-0472">Membrane</keyword>
<comment type="caution">
    <text evidence="2">The sequence shown here is derived from an EMBL/GenBank/DDBJ whole genome shotgun (WGS) entry which is preliminary data.</text>
</comment>
<keyword evidence="1" id="KW-0812">Transmembrane</keyword>
<feature type="transmembrane region" description="Helical" evidence="1">
    <location>
        <begin position="12"/>
        <end position="38"/>
    </location>
</feature>
<evidence type="ECO:0000313" key="2">
    <source>
        <dbReference type="EMBL" id="OGW99583.1"/>
    </source>
</evidence>
<dbReference type="AlphaFoldDB" id="A0A1G1L356"/>
<evidence type="ECO:0008006" key="4">
    <source>
        <dbReference type="Google" id="ProtNLM"/>
    </source>
</evidence>
<dbReference type="Proteomes" id="UP000178187">
    <property type="component" value="Unassembled WGS sequence"/>
</dbReference>
<sequence>MKHGKKMTDSKNCGFTLIEMITVVALVMIFSIFLVALMQVTETARGIGNASVEVRNDAKLALEKIMRELRETSLSSPLGASGIARSNGNSRISFPVPNVIGNSSISSWDTVVFELDSGAHQISRTKNSSTNVIGRNVQSLTFDRPDIGNDGSLSNDNIIKTSIITSKTTANGRTITGSLTSEITMRN</sequence>
<gene>
    <name evidence="2" type="ORF">A3G33_05790</name>
</gene>
<evidence type="ECO:0000313" key="3">
    <source>
        <dbReference type="Proteomes" id="UP000178187"/>
    </source>
</evidence>
<accession>A0A1G1L356</accession>